<keyword evidence="4" id="KW-1185">Reference proteome</keyword>
<sequence length="261" mass="28043">MNNTKPQTLAAALAQAWTEGLLLPSGGWLAALNSSEDAYLTQDLLAHRLAWADVTTGQVRCWKSGGPSRSAELSHAPLAPTGVRMGKADFSDLQLRAPGVEAEIALRLGEEVSPARAASLGYEEASRLIEAYTVSAELVCSRWLEAGEAPPLLRQADCLSHGALALGDWIPWSATALPDWSRLDCWIQRNQEAPLRGQGGHPLQDPAWLLPGWLRHLSRKGMTVPAGTVVTTGAWLSWAELSPGDSVRLGFEGLGEIRLSL</sequence>
<keyword evidence="1" id="KW-0456">Lyase</keyword>
<gene>
    <name evidence="3" type="ORF">HNP55_001652</name>
</gene>
<reference evidence="3 4" key="1">
    <citation type="submission" date="2020-08" db="EMBL/GenBank/DDBJ databases">
        <title>Functional genomics of gut bacteria from endangered species of beetles.</title>
        <authorList>
            <person name="Carlos-Shanley C."/>
        </authorList>
    </citation>
    <scope>NUCLEOTIDE SEQUENCE [LARGE SCALE GENOMIC DNA]</scope>
    <source>
        <strain evidence="3 4">S00239</strain>
    </source>
</reference>
<dbReference type="PANTHER" id="PTHR30143:SF0">
    <property type="entry name" value="2-KETO-4-PENTENOATE HYDRATASE"/>
    <property type="match status" value="1"/>
</dbReference>
<dbReference type="Gene3D" id="3.90.850.10">
    <property type="entry name" value="Fumarylacetoacetase-like, C-terminal domain"/>
    <property type="match status" value="1"/>
</dbReference>
<dbReference type="InterPro" id="IPR011234">
    <property type="entry name" value="Fumarylacetoacetase-like_C"/>
</dbReference>
<protein>
    <submittedName>
        <fullName evidence="3">2-keto-4-pentenoate hydratase</fullName>
    </submittedName>
</protein>
<evidence type="ECO:0000313" key="3">
    <source>
        <dbReference type="EMBL" id="MBB4843133.1"/>
    </source>
</evidence>
<accession>A0A840L8P5</accession>
<dbReference type="AlphaFoldDB" id="A0A840L8P5"/>
<organism evidence="3 4">
    <name type="scientific">Roseateles oligotrophus</name>
    <dbReference type="NCBI Taxonomy" id="1769250"/>
    <lineage>
        <taxon>Bacteria</taxon>
        <taxon>Pseudomonadati</taxon>
        <taxon>Pseudomonadota</taxon>
        <taxon>Betaproteobacteria</taxon>
        <taxon>Burkholderiales</taxon>
        <taxon>Sphaerotilaceae</taxon>
        <taxon>Roseateles</taxon>
    </lineage>
</organism>
<dbReference type="Pfam" id="PF01557">
    <property type="entry name" value="FAA_hydrolase"/>
    <property type="match status" value="1"/>
</dbReference>
<dbReference type="GO" id="GO:0005737">
    <property type="term" value="C:cytoplasm"/>
    <property type="evidence" value="ECO:0007669"/>
    <property type="project" value="TreeGrafter"/>
</dbReference>
<name>A0A840L8P5_9BURK</name>
<evidence type="ECO:0000256" key="1">
    <source>
        <dbReference type="ARBA" id="ARBA00023239"/>
    </source>
</evidence>
<evidence type="ECO:0000259" key="2">
    <source>
        <dbReference type="Pfam" id="PF01557"/>
    </source>
</evidence>
<dbReference type="InterPro" id="IPR050772">
    <property type="entry name" value="Hydratase-Decarb/MhpD_sf"/>
</dbReference>
<dbReference type="Proteomes" id="UP000562027">
    <property type="component" value="Unassembled WGS sequence"/>
</dbReference>
<dbReference type="GO" id="GO:0008684">
    <property type="term" value="F:2-oxopent-4-enoate hydratase activity"/>
    <property type="evidence" value="ECO:0007669"/>
    <property type="project" value="TreeGrafter"/>
</dbReference>
<dbReference type="SUPFAM" id="SSF56529">
    <property type="entry name" value="FAH"/>
    <property type="match status" value="1"/>
</dbReference>
<feature type="domain" description="Fumarylacetoacetase-like C-terminal" evidence="2">
    <location>
        <begin position="99"/>
        <end position="258"/>
    </location>
</feature>
<dbReference type="InterPro" id="IPR036663">
    <property type="entry name" value="Fumarylacetoacetase_C_sf"/>
</dbReference>
<dbReference type="PANTHER" id="PTHR30143">
    <property type="entry name" value="ACID HYDRATASE"/>
    <property type="match status" value="1"/>
</dbReference>
<evidence type="ECO:0000313" key="4">
    <source>
        <dbReference type="Proteomes" id="UP000562027"/>
    </source>
</evidence>
<comment type="caution">
    <text evidence="3">The sequence shown here is derived from an EMBL/GenBank/DDBJ whole genome shotgun (WGS) entry which is preliminary data.</text>
</comment>
<proteinExistence type="predicted"/>
<dbReference type="RefSeq" id="WP_184298134.1">
    <property type="nucleotide sequence ID" value="NZ_JACHLP010000003.1"/>
</dbReference>
<dbReference type="EMBL" id="JACHLP010000003">
    <property type="protein sequence ID" value="MBB4843133.1"/>
    <property type="molecule type" value="Genomic_DNA"/>
</dbReference>